<accession>A0AAD5QV49</accession>
<dbReference type="EMBL" id="JAHQIW010004456">
    <property type="protein sequence ID" value="KAJ1362502.1"/>
    <property type="molecule type" value="Genomic_DNA"/>
</dbReference>
<comment type="caution">
    <text evidence="1">The sequence shown here is derived from an EMBL/GenBank/DDBJ whole genome shotgun (WGS) entry which is preliminary data.</text>
</comment>
<dbReference type="Proteomes" id="UP001196413">
    <property type="component" value="Unassembled WGS sequence"/>
</dbReference>
<name>A0AAD5QV49_PARTN</name>
<proteinExistence type="predicted"/>
<organism evidence="1 2">
    <name type="scientific">Parelaphostrongylus tenuis</name>
    <name type="common">Meningeal worm</name>
    <dbReference type="NCBI Taxonomy" id="148309"/>
    <lineage>
        <taxon>Eukaryota</taxon>
        <taxon>Metazoa</taxon>
        <taxon>Ecdysozoa</taxon>
        <taxon>Nematoda</taxon>
        <taxon>Chromadorea</taxon>
        <taxon>Rhabditida</taxon>
        <taxon>Rhabditina</taxon>
        <taxon>Rhabditomorpha</taxon>
        <taxon>Strongyloidea</taxon>
        <taxon>Metastrongylidae</taxon>
        <taxon>Parelaphostrongylus</taxon>
    </lineage>
</organism>
<keyword evidence="2" id="KW-1185">Reference proteome</keyword>
<dbReference type="AlphaFoldDB" id="A0AAD5QV49"/>
<evidence type="ECO:0000313" key="1">
    <source>
        <dbReference type="EMBL" id="KAJ1362502.1"/>
    </source>
</evidence>
<sequence>MEATCLPDYSKVTSCHITIFLKKEKQEKIRKEAKGAVIEEKENFGGNAIAELIAKLMHEWRVEENTNEAARKINGASGRLPECDRSSRLFSPALNFAKHLDQVTDC</sequence>
<protein>
    <submittedName>
        <fullName evidence="1">Uncharacterized protein</fullName>
    </submittedName>
</protein>
<evidence type="ECO:0000313" key="2">
    <source>
        <dbReference type="Proteomes" id="UP001196413"/>
    </source>
</evidence>
<reference evidence="1" key="1">
    <citation type="submission" date="2021-06" db="EMBL/GenBank/DDBJ databases">
        <title>Parelaphostrongylus tenuis whole genome reference sequence.</title>
        <authorList>
            <person name="Garwood T.J."/>
            <person name="Larsen P.A."/>
            <person name="Fountain-Jones N.M."/>
            <person name="Garbe J.R."/>
            <person name="Macchietto M.G."/>
            <person name="Kania S.A."/>
            <person name="Gerhold R.W."/>
            <person name="Richards J.E."/>
            <person name="Wolf T.M."/>
        </authorList>
    </citation>
    <scope>NUCLEOTIDE SEQUENCE</scope>
    <source>
        <strain evidence="1">MNPRO001-30</strain>
        <tissue evidence="1">Meninges</tissue>
    </source>
</reference>
<gene>
    <name evidence="1" type="ORF">KIN20_022072</name>
</gene>